<keyword evidence="1" id="KW-0472">Membrane</keyword>
<dbReference type="Proteomes" id="UP000000763">
    <property type="component" value="Chromosome 7"/>
</dbReference>
<sequence length="51" mass="5132">MTTQRTAAVVAGSGASLLPTVVVVWFCGAAFLLGRDRERDGGGRGSGGGHE</sequence>
<protein>
    <submittedName>
        <fullName evidence="2">Uncharacterized protein</fullName>
    </submittedName>
</protein>
<feature type="transmembrane region" description="Helical" evidence="1">
    <location>
        <begin position="6"/>
        <end position="34"/>
    </location>
</feature>
<organism evidence="2 4">
    <name type="scientific">Oryza sativa subsp. japonica</name>
    <name type="common">Rice</name>
    <dbReference type="NCBI Taxonomy" id="39947"/>
    <lineage>
        <taxon>Eukaryota</taxon>
        <taxon>Viridiplantae</taxon>
        <taxon>Streptophyta</taxon>
        <taxon>Embryophyta</taxon>
        <taxon>Tracheophyta</taxon>
        <taxon>Spermatophyta</taxon>
        <taxon>Magnoliopsida</taxon>
        <taxon>Liliopsida</taxon>
        <taxon>Poales</taxon>
        <taxon>Poaceae</taxon>
        <taxon>BOP clade</taxon>
        <taxon>Oryzoideae</taxon>
        <taxon>Oryzeae</taxon>
        <taxon>Oryzinae</taxon>
        <taxon>Oryza</taxon>
        <taxon>Oryza sativa</taxon>
    </lineage>
</organism>
<reference evidence="4" key="4">
    <citation type="journal article" date="2008" name="Nucleic Acids Res.">
        <title>The rice annotation project database (RAP-DB): 2008 update.</title>
        <authorList>
            <consortium name="The rice annotation project (RAP)"/>
        </authorList>
    </citation>
    <scope>GENOME REANNOTATION</scope>
    <source>
        <strain evidence="4">cv. Nipponbare</strain>
    </source>
</reference>
<reference evidence="2" key="2">
    <citation type="submission" date="2001-09" db="EMBL/GenBank/DDBJ databases">
        <title>Oryza sativa nipponbare(GA3) genomic DNA, chromosome 7, BAC clone:OJ1057_E05.</title>
        <authorList>
            <person name="Sasaki T."/>
            <person name="Matsumoto T."/>
            <person name="Yamamoto K."/>
        </authorList>
    </citation>
    <scope>NUCLEOTIDE SEQUENCE</scope>
</reference>
<name>Q7F105_ORYSJ</name>
<evidence type="ECO:0000256" key="1">
    <source>
        <dbReference type="SAM" id="Phobius"/>
    </source>
</evidence>
<reference evidence="3" key="1">
    <citation type="submission" date="2001-06" db="EMBL/GenBank/DDBJ databases">
        <title>Oryza sativa nipponbare(GA3) genomic DNA, chromosome 7, BAC clone:OJ1354_H07.</title>
        <authorList>
            <person name="Sasaki T."/>
            <person name="Matsumoto T."/>
            <person name="Yamamoto K."/>
        </authorList>
    </citation>
    <scope>NUCLEOTIDE SEQUENCE</scope>
</reference>
<reference evidence="4" key="3">
    <citation type="journal article" date="2005" name="Nature">
        <title>The map-based sequence of the rice genome.</title>
        <authorList>
            <consortium name="International rice genome sequencing project (IRGSP)"/>
            <person name="Matsumoto T."/>
            <person name="Wu J."/>
            <person name="Kanamori H."/>
            <person name="Katayose Y."/>
            <person name="Fujisawa M."/>
            <person name="Namiki N."/>
            <person name="Mizuno H."/>
            <person name="Yamamoto K."/>
            <person name="Antonio B.A."/>
            <person name="Baba T."/>
            <person name="Sakata K."/>
            <person name="Nagamura Y."/>
            <person name="Aoki H."/>
            <person name="Arikawa K."/>
            <person name="Arita K."/>
            <person name="Bito T."/>
            <person name="Chiden Y."/>
            <person name="Fujitsuka N."/>
            <person name="Fukunaka R."/>
            <person name="Hamada M."/>
            <person name="Harada C."/>
            <person name="Hayashi A."/>
            <person name="Hijishita S."/>
            <person name="Honda M."/>
            <person name="Hosokawa S."/>
            <person name="Ichikawa Y."/>
            <person name="Idonuma A."/>
            <person name="Iijima M."/>
            <person name="Ikeda M."/>
            <person name="Ikeno M."/>
            <person name="Ito K."/>
            <person name="Ito S."/>
            <person name="Ito T."/>
            <person name="Ito Y."/>
            <person name="Ito Y."/>
            <person name="Iwabuchi A."/>
            <person name="Kamiya K."/>
            <person name="Karasawa W."/>
            <person name="Kurita K."/>
            <person name="Katagiri S."/>
            <person name="Kikuta A."/>
            <person name="Kobayashi H."/>
            <person name="Kobayashi N."/>
            <person name="Machita K."/>
            <person name="Maehara T."/>
            <person name="Masukawa M."/>
            <person name="Mizubayashi T."/>
            <person name="Mukai Y."/>
            <person name="Nagasaki H."/>
            <person name="Nagata Y."/>
            <person name="Naito S."/>
            <person name="Nakashima M."/>
            <person name="Nakama Y."/>
            <person name="Nakamichi Y."/>
            <person name="Nakamura M."/>
            <person name="Meguro A."/>
            <person name="Negishi M."/>
            <person name="Ohta I."/>
            <person name="Ohta T."/>
            <person name="Okamoto M."/>
            <person name="Ono N."/>
            <person name="Saji S."/>
            <person name="Sakaguchi M."/>
            <person name="Sakai K."/>
            <person name="Shibata M."/>
            <person name="Shimokawa T."/>
            <person name="Song J."/>
            <person name="Takazaki Y."/>
            <person name="Terasawa K."/>
            <person name="Tsugane M."/>
            <person name="Tsuji K."/>
            <person name="Ueda S."/>
            <person name="Waki K."/>
            <person name="Yamagata H."/>
            <person name="Yamamoto M."/>
            <person name="Yamamoto S."/>
            <person name="Yamane H."/>
            <person name="Yoshiki S."/>
            <person name="Yoshihara R."/>
            <person name="Yukawa K."/>
            <person name="Zhong H."/>
            <person name="Yano M."/>
            <person name="Yuan Q."/>
            <person name="Ouyang S."/>
            <person name="Liu J."/>
            <person name="Jones K.M."/>
            <person name="Gansberger K."/>
            <person name="Moffat K."/>
            <person name="Hill J."/>
            <person name="Bera J."/>
            <person name="Fadrosh D."/>
            <person name="Jin S."/>
            <person name="Johri S."/>
            <person name="Kim M."/>
            <person name="Overton L."/>
            <person name="Reardon M."/>
            <person name="Tsitrin T."/>
            <person name="Vuong H."/>
            <person name="Weaver B."/>
            <person name="Ciecko A."/>
            <person name="Tallon L."/>
            <person name="Jackson J."/>
            <person name="Pai G."/>
            <person name="Aken S.V."/>
            <person name="Utterback T."/>
            <person name="Reidmuller S."/>
            <person name="Feldblyum T."/>
            <person name="Hsiao J."/>
            <person name="Zismann V."/>
            <person name="Iobst S."/>
            <person name="de Vazeille A.R."/>
            <person name="Buell C.R."/>
            <person name="Ying K."/>
            <person name="Li Y."/>
            <person name="Lu T."/>
            <person name="Huang Y."/>
            <person name="Zhao Q."/>
            <person name="Feng Q."/>
            <person name="Zhang L."/>
            <person name="Zhu J."/>
            <person name="Weng Q."/>
            <person name="Mu J."/>
            <person name="Lu Y."/>
            <person name="Fan D."/>
            <person name="Liu Y."/>
            <person name="Guan J."/>
            <person name="Zhang Y."/>
            <person name="Yu S."/>
            <person name="Liu X."/>
            <person name="Zhang Y."/>
            <person name="Hong G."/>
            <person name="Han B."/>
            <person name="Choisne N."/>
            <person name="Demange N."/>
            <person name="Orjeda G."/>
            <person name="Samain S."/>
            <person name="Cattolico L."/>
            <person name="Pelletier E."/>
            <person name="Couloux A."/>
            <person name="Segurens B."/>
            <person name="Wincker P."/>
            <person name="D'Hont A."/>
            <person name="Scarpelli C."/>
            <person name="Weissenbach J."/>
            <person name="Salanoubat M."/>
            <person name="Quetier F."/>
            <person name="Yu Y."/>
            <person name="Kim H.R."/>
            <person name="Rambo T."/>
            <person name="Currie J."/>
            <person name="Collura K."/>
            <person name="Luo M."/>
            <person name="Yang T."/>
            <person name="Ammiraju J.S.S."/>
            <person name="Engler F."/>
            <person name="Soderlund C."/>
            <person name="Wing R.A."/>
            <person name="Palmer L.E."/>
            <person name="de la Bastide M."/>
            <person name="Spiegel L."/>
            <person name="Nascimento L."/>
            <person name="Zutavern T."/>
            <person name="O'Shaughnessy A."/>
            <person name="Dike S."/>
            <person name="Dedhia N."/>
            <person name="Preston R."/>
            <person name="Balija V."/>
            <person name="McCombie W.R."/>
            <person name="Chow T."/>
            <person name="Chen H."/>
            <person name="Chung M."/>
            <person name="Chen C."/>
            <person name="Shaw J."/>
            <person name="Wu H."/>
            <person name="Hsiao K."/>
            <person name="Chao Y."/>
            <person name="Chu M."/>
            <person name="Cheng C."/>
            <person name="Hour A."/>
            <person name="Lee P."/>
            <person name="Lin S."/>
            <person name="Lin Y."/>
            <person name="Liou J."/>
            <person name="Liu S."/>
            <person name="Hsing Y."/>
            <person name="Raghuvanshi S."/>
            <person name="Mohanty A."/>
            <person name="Bharti A.K."/>
            <person name="Gaur A."/>
            <person name="Gupta V."/>
            <person name="Kumar D."/>
            <person name="Ravi V."/>
            <person name="Vij S."/>
            <person name="Kapur A."/>
            <person name="Khurana P."/>
            <person name="Khurana P."/>
            <person name="Khurana J.P."/>
            <person name="Tyagi A.K."/>
            <person name="Gaikwad K."/>
            <person name="Singh A."/>
            <person name="Dalal V."/>
            <person name="Srivastava S."/>
            <person name="Dixit A."/>
            <person name="Pal A.K."/>
            <person name="Ghazi I.A."/>
            <person name="Yadav M."/>
            <person name="Pandit A."/>
            <person name="Bhargava A."/>
            <person name="Sureshbabu K."/>
            <person name="Batra K."/>
            <person name="Sharma T.R."/>
            <person name="Mohapatra T."/>
            <person name="Singh N.K."/>
            <person name="Messing J."/>
            <person name="Nelson A.B."/>
            <person name="Fuks G."/>
            <person name="Kavchok S."/>
            <person name="Keizer G."/>
            <person name="Linton E."/>
            <person name="Llaca V."/>
            <person name="Song R."/>
            <person name="Tanyolac B."/>
            <person name="Young S."/>
            <person name="Ho-Il K."/>
            <person name="Hahn J.H."/>
            <person name="Sangsakoo G."/>
            <person name="Vanavichit A."/>
            <person name="de Mattos Luiz.A.T."/>
            <person name="Zimmer P.D."/>
            <person name="Malone G."/>
            <person name="Dellagostin O."/>
            <person name="de Oliveira A.C."/>
            <person name="Bevan M."/>
            <person name="Bancroft I."/>
            <person name="Minx P."/>
            <person name="Cordum H."/>
            <person name="Wilson R."/>
            <person name="Cheng Z."/>
            <person name="Jin W."/>
            <person name="Jiang J."/>
            <person name="Leong S.A."/>
            <person name="Iwama H."/>
            <person name="Gojobori T."/>
            <person name="Itoh T."/>
            <person name="Niimura Y."/>
            <person name="Fujii Y."/>
            <person name="Habara T."/>
            <person name="Sakai H."/>
            <person name="Sato Y."/>
            <person name="Wilson G."/>
            <person name="Kumar K."/>
            <person name="McCouch S."/>
            <person name="Juretic N."/>
            <person name="Hoen D."/>
            <person name="Wright S."/>
            <person name="Bruskiewich R."/>
            <person name="Bureau T."/>
            <person name="Miyao A."/>
            <person name="Hirochika H."/>
            <person name="Nishikawa T."/>
            <person name="Kadowaki K."/>
            <person name="Sugiura M."/>
            <person name="Burr B."/>
            <person name="Sasaki T."/>
        </authorList>
    </citation>
    <scope>NUCLEOTIDE SEQUENCE [LARGE SCALE GENOMIC DNA]</scope>
    <source>
        <strain evidence="4">cv. Nipponbare</strain>
    </source>
</reference>
<accession>Q7F105</accession>
<evidence type="ECO:0000313" key="2">
    <source>
        <dbReference type="EMBL" id="BAC21419.1"/>
    </source>
</evidence>
<evidence type="ECO:0000313" key="3">
    <source>
        <dbReference type="EMBL" id="BAD30209.1"/>
    </source>
</evidence>
<dbReference type="AlphaFoldDB" id="Q7F105"/>
<keyword evidence="1" id="KW-1133">Transmembrane helix</keyword>
<gene>
    <name evidence="2" type="primary">OJ1057_E05.122</name>
    <name evidence="3" type="synonym">OJ1354_H07.102</name>
</gene>
<keyword evidence="1" id="KW-0812">Transmembrane</keyword>
<evidence type="ECO:0000313" key="4">
    <source>
        <dbReference type="Proteomes" id="UP000000763"/>
    </source>
</evidence>
<dbReference type="EMBL" id="AP003755">
    <property type="protein sequence ID" value="BAD30209.1"/>
    <property type="molecule type" value="Genomic_DNA"/>
</dbReference>
<proteinExistence type="predicted"/>
<dbReference type="EMBL" id="AP004176">
    <property type="protein sequence ID" value="BAC21419.1"/>
    <property type="molecule type" value="Genomic_DNA"/>
</dbReference>